<comment type="caution">
    <text evidence="1">The sequence shown here is derived from an EMBL/GenBank/DDBJ whole genome shotgun (WGS) entry which is preliminary data.</text>
</comment>
<name>A0A328NWM7_9ACTN</name>
<evidence type="ECO:0000313" key="1">
    <source>
        <dbReference type="EMBL" id="RAO37442.1"/>
    </source>
</evidence>
<dbReference type="AlphaFoldDB" id="A0A328NWM7"/>
<accession>A0A328NWM7</accession>
<dbReference type="EMBL" id="PYAG01000005">
    <property type="protein sequence ID" value="RAO37442.1"/>
    <property type="molecule type" value="Genomic_DNA"/>
</dbReference>
<reference evidence="1 2" key="1">
    <citation type="submission" date="2018-03" db="EMBL/GenBank/DDBJ databases">
        <title>Defining the species Micromonospora saelicesensis and Micromonospora noduli under the framework of genomics.</title>
        <authorList>
            <person name="Riesco R."/>
            <person name="Trujillo M.E."/>
        </authorList>
    </citation>
    <scope>NUCLEOTIDE SEQUENCE [LARGE SCALE GENOMIC DNA]</scope>
    <source>
        <strain evidence="1 2">PSN13</strain>
    </source>
</reference>
<proteinExistence type="predicted"/>
<protein>
    <submittedName>
        <fullName evidence="1">Uncharacterized protein</fullName>
    </submittedName>
</protein>
<organism evidence="1 2">
    <name type="scientific">Micromonospora saelicesensis</name>
    <dbReference type="NCBI Taxonomy" id="285676"/>
    <lineage>
        <taxon>Bacteria</taxon>
        <taxon>Bacillati</taxon>
        <taxon>Actinomycetota</taxon>
        <taxon>Actinomycetes</taxon>
        <taxon>Micromonosporales</taxon>
        <taxon>Micromonosporaceae</taxon>
        <taxon>Micromonospora</taxon>
    </lineage>
</organism>
<dbReference type="Proteomes" id="UP000249419">
    <property type="component" value="Unassembled WGS sequence"/>
</dbReference>
<sequence length="307" mass="32827">MVSDQIREWVESSALTALVAAFGGEVPDGPLADQLAYLEGFSAVWDSRAGGERLNARYRDYADDIDGLILEATGALGLAGRQRPQRSHYDHILVLGGGRITGRARSRYAAHLLETGVSAGPVVGLGSLRVLPPAGESGDPGSAADLTEGDAMQRGLQEGFVPIGPVEERTGTTADGNDWWVRSYPSAGRTVYVVAAPSRRPGQRANTADTLHGYADLVRRPTAAETVLLVTTDLYVPFQHVDAITTLGVELRCGIETVGFDRRSFAYWPNGPGDPGELLQETRSAIYSLHRLLGRVADAERMSGAEV</sequence>
<gene>
    <name evidence="1" type="ORF">PSN13_01424</name>
</gene>
<evidence type="ECO:0000313" key="2">
    <source>
        <dbReference type="Proteomes" id="UP000249419"/>
    </source>
</evidence>